<dbReference type="RefSeq" id="WP_124542279.1">
    <property type="nucleotide sequence ID" value="NZ_QUSW01000006.1"/>
</dbReference>
<reference evidence="1 2" key="1">
    <citation type="submission" date="2018-08" db="EMBL/GenBank/DDBJ databases">
        <authorList>
            <person name="Khan S.A."/>
            <person name="Jeon C.O."/>
            <person name="Chun B.H."/>
            <person name="Jeong S.E."/>
        </authorList>
    </citation>
    <scope>NUCLEOTIDE SEQUENCE [LARGE SCALE GENOMIC DNA]</scope>
    <source>
        <strain evidence="1 2">S-16</strain>
    </source>
</reference>
<accession>A0A3N7HKT7</accession>
<sequence>MLHGSPSPGFAGSELTRLLARLADGPPADARPVLAERLAHWLSWTDTISLSSALDAGPAAASASGRSRGMGHEEADFQRVRAALEASIAAGPRESASSSTDFGPCQRHCLAQQQAMSDAIGALRQRLRDALSRRSAALARLAAIDAVMDQALAAQERGLLGLVSLRLQAHFERLQRAAGDDTRWQDAFHQDMHRVLRAELAHRLLPAQGLLDTLLTHRPT</sequence>
<evidence type="ECO:0000313" key="1">
    <source>
        <dbReference type="EMBL" id="RQP22710.1"/>
    </source>
</evidence>
<name>A0A3N7HKT7_9BURK</name>
<proteinExistence type="predicted"/>
<dbReference type="Proteomes" id="UP000267464">
    <property type="component" value="Unassembled WGS sequence"/>
</dbReference>
<evidence type="ECO:0000313" key="2">
    <source>
        <dbReference type="Proteomes" id="UP000267464"/>
    </source>
</evidence>
<comment type="caution">
    <text evidence="1">The sequence shown here is derived from an EMBL/GenBank/DDBJ whole genome shotgun (WGS) entry which is preliminary data.</text>
</comment>
<dbReference type="InterPro" id="IPR021783">
    <property type="entry name" value="DUF3348"/>
</dbReference>
<keyword evidence="2" id="KW-1185">Reference proteome</keyword>
<dbReference type="EMBL" id="QUSW01000006">
    <property type="protein sequence ID" value="RQP22710.1"/>
    <property type="molecule type" value="Genomic_DNA"/>
</dbReference>
<dbReference type="OrthoDB" id="5949373at2"/>
<organism evidence="1 2">
    <name type="scientific">Piscinibacter terrae</name>
    <dbReference type="NCBI Taxonomy" id="2496871"/>
    <lineage>
        <taxon>Bacteria</taxon>
        <taxon>Pseudomonadati</taxon>
        <taxon>Pseudomonadota</taxon>
        <taxon>Betaproteobacteria</taxon>
        <taxon>Burkholderiales</taxon>
        <taxon>Sphaerotilaceae</taxon>
        <taxon>Piscinibacter</taxon>
    </lineage>
</organism>
<dbReference type="Pfam" id="PF11828">
    <property type="entry name" value="DUF3348"/>
    <property type="match status" value="1"/>
</dbReference>
<dbReference type="AlphaFoldDB" id="A0A3N7HKT7"/>
<gene>
    <name evidence="1" type="ORF">DZC73_20635</name>
</gene>
<reference evidence="1 2" key="2">
    <citation type="submission" date="2018-12" db="EMBL/GenBank/DDBJ databases">
        <title>Rhizobacter gummiphilus sp. nov., a rubber-degrading bacterium isolated from the soil of a botanical garden in Japan.</title>
        <authorList>
            <person name="Shunsuke S.S."/>
        </authorList>
    </citation>
    <scope>NUCLEOTIDE SEQUENCE [LARGE SCALE GENOMIC DNA]</scope>
    <source>
        <strain evidence="1 2">S-16</strain>
    </source>
</reference>
<protein>
    <submittedName>
        <fullName evidence="1">DUF3348 family protein</fullName>
    </submittedName>
</protein>